<proteinExistence type="predicted"/>
<dbReference type="GO" id="GO:0032259">
    <property type="term" value="P:methylation"/>
    <property type="evidence" value="ECO:0007669"/>
    <property type="project" value="UniProtKB-KW"/>
</dbReference>
<evidence type="ECO:0000313" key="1">
    <source>
        <dbReference type="EMBL" id="ADW17282.1"/>
    </source>
</evidence>
<dbReference type="RefSeq" id="WP_015723825.1">
    <property type="nucleotide sequence ID" value="NC_014972.1"/>
</dbReference>
<dbReference type="Pfam" id="PF13489">
    <property type="entry name" value="Methyltransf_23"/>
    <property type="match status" value="1"/>
</dbReference>
<dbReference type="Gene3D" id="3.40.50.150">
    <property type="entry name" value="Vaccinia Virus protein VP39"/>
    <property type="match status" value="2"/>
</dbReference>
<evidence type="ECO:0000313" key="2">
    <source>
        <dbReference type="Proteomes" id="UP000006365"/>
    </source>
</evidence>
<dbReference type="GO" id="GO:0008168">
    <property type="term" value="F:methyltransferase activity"/>
    <property type="evidence" value="ECO:0007669"/>
    <property type="project" value="UniProtKB-KW"/>
</dbReference>
<sequence>MTLPCPLCLTSDRTEPVRGADRRRYFHCPHCRLIFTDPRDMLSPEQERARYGQHQNSIEDSGYVRFLQQILRPMLPLLNPAMRGLDYGCGPGPVLSQLLRREGLACDDYDPLFAPGPLQPPYDFILSTECFEHFHVPGREIARVCGLLAPGGLLGIMTEFWTTQDRFATWSYTRDRTHVAFYHRQTLDVIARCFGLELFWQDGCRVALFRRRPAA</sequence>
<keyword evidence="1" id="KW-0489">Methyltransferase</keyword>
<dbReference type="AlphaFoldDB" id="A0A7U3YKX5"/>
<dbReference type="InterPro" id="IPR029063">
    <property type="entry name" value="SAM-dependent_MTases_sf"/>
</dbReference>
<keyword evidence="2" id="KW-1185">Reference proteome</keyword>
<reference evidence="1 2" key="1">
    <citation type="journal article" date="2011" name="Stand. Genomic Sci.">
        <title>Complete genome sequence of Desulfobulbus propionicus type strain (1pr3).</title>
        <authorList>
            <person name="Pagani I."/>
            <person name="Lapidus A."/>
            <person name="Nolan M."/>
            <person name="Lucas S."/>
            <person name="Hammon N."/>
            <person name="Deshpande S."/>
            <person name="Cheng J.F."/>
            <person name="Chertkov O."/>
            <person name="Davenport K."/>
            <person name="Tapia R."/>
            <person name="Han C."/>
            <person name="Goodwin L."/>
            <person name="Pitluck S."/>
            <person name="Liolios K."/>
            <person name="Mavromatis K."/>
            <person name="Ivanova N."/>
            <person name="Mikhailova N."/>
            <person name="Pati A."/>
            <person name="Chen A."/>
            <person name="Palaniappan K."/>
            <person name="Land M."/>
            <person name="Hauser L."/>
            <person name="Chang Y.J."/>
            <person name="Jeffries C.D."/>
            <person name="Detter J.C."/>
            <person name="Brambilla E."/>
            <person name="Kannan K.P."/>
            <person name="Djao O.D."/>
            <person name="Rohde M."/>
            <person name="Pukall R."/>
            <person name="Spring S."/>
            <person name="Goker M."/>
            <person name="Sikorski J."/>
            <person name="Woyke T."/>
            <person name="Bristow J."/>
            <person name="Eisen J.A."/>
            <person name="Markowitz V."/>
            <person name="Hugenholtz P."/>
            <person name="Kyrpides N.C."/>
            <person name="Klenk H.P."/>
        </authorList>
    </citation>
    <scope>NUCLEOTIDE SEQUENCE [LARGE SCALE GENOMIC DNA]</scope>
    <source>
        <strain evidence="2">ATCC 33891 / DSM 2032 / 1pr3</strain>
    </source>
</reference>
<name>A0A7U3YKX5_DESPD</name>
<dbReference type="Proteomes" id="UP000006365">
    <property type="component" value="Chromosome"/>
</dbReference>
<dbReference type="EMBL" id="CP002364">
    <property type="protein sequence ID" value="ADW17282.1"/>
    <property type="molecule type" value="Genomic_DNA"/>
</dbReference>
<keyword evidence="1" id="KW-0808">Transferase</keyword>
<organism evidence="1 2">
    <name type="scientific">Desulfobulbus propionicus (strain ATCC 33891 / DSM 2032 / VKM B-1956 / 1pr3)</name>
    <dbReference type="NCBI Taxonomy" id="577650"/>
    <lineage>
        <taxon>Bacteria</taxon>
        <taxon>Pseudomonadati</taxon>
        <taxon>Thermodesulfobacteriota</taxon>
        <taxon>Desulfobulbia</taxon>
        <taxon>Desulfobulbales</taxon>
        <taxon>Desulfobulbaceae</taxon>
        <taxon>Desulfobulbus</taxon>
    </lineage>
</organism>
<dbReference type="SUPFAM" id="SSF53335">
    <property type="entry name" value="S-adenosyl-L-methionine-dependent methyltransferases"/>
    <property type="match status" value="1"/>
</dbReference>
<protein>
    <submittedName>
        <fullName evidence="1">Methyltransferase type 12</fullName>
    </submittedName>
</protein>
<gene>
    <name evidence="1" type="ordered locus">Despr_1110</name>
</gene>
<accession>A0A7U3YKX5</accession>
<dbReference type="KEGG" id="dpr:Despr_1110"/>